<dbReference type="Pfam" id="PF20803">
    <property type="entry name" value="PaaX_M"/>
    <property type="match status" value="1"/>
</dbReference>
<accession>A0A0G1X604</accession>
<dbReference type="PANTHER" id="PTHR30319:SF1">
    <property type="entry name" value="TRANSCRIPTIONAL REPRESSOR PAAX"/>
    <property type="match status" value="1"/>
</dbReference>
<dbReference type="SUPFAM" id="SSF143430">
    <property type="entry name" value="TTP0101/SSO1404-like"/>
    <property type="match status" value="1"/>
</dbReference>
<comment type="caution">
    <text evidence="2">The sequence shown here is derived from an EMBL/GenBank/DDBJ whole genome shotgun (WGS) entry which is preliminary data.</text>
</comment>
<proteinExistence type="predicted"/>
<gene>
    <name evidence="2" type="ORF">VF00_C0003G0008</name>
</gene>
<dbReference type="Proteomes" id="UP000034913">
    <property type="component" value="Unassembled WGS sequence"/>
</dbReference>
<sequence length="152" mass="17870">MLIAMAAPGALRIFAPLIKKYRRGAFTPAHFRHKLHCLHDQGLINISETGGKTRISLTKAGRTRILEYEVDTMEIPKRVPWDGQWRFVIFDIPEKKKLARNVFREKLRALGFVKVQQSVWRHKYPCQSQIEFLVRLYQIHRYVDLVEGKQTL</sequence>
<name>A0A0G1X604_UNCK3</name>
<dbReference type="InterPro" id="IPR048846">
    <property type="entry name" value="PaaX-like_central"/>
</dbReference>
<reference evidence="2 3" key="1">
    <citation type="journal article" date="2015" name="Nature">
        <title>rRNA introns, odd ribosomes, and small enigmatic genomes across a large radiation of phyla.</title>
        <authorList>
            <person name="Brown C.T."/>
            <person name="Hug L.A."/>
            <person name="Thomas B.C."/>
            <person name="Sharon I."/>
            <person name="Castelle C.J."/>
            <person name="Singh A."/>
            <person name="Wilkins M.J."/>
            <person name="Williams K.H."/>
            <person name="Banfield J.F."/>
        </authorList>
    </citation>
    <scope>NUCLEOTIDE SEQUENCE [LARGE SCALE GENOMIC DNA]</scope>
</reference>
<evidence type="ECO:0000313" key="3">
    <source>
        <dbReference type="Proteomes" id="UP000034913"/>
    </source>
</evidence>
<evidence type="ECO:0000313" key="2">
    <source>
        <dbReference type="EMBL" id="KKW26578.1"/>
    </source>
</evidence>
<dbReference type="GO" id="GO:0006351">
    <property type="term" value="P:DNA-templated transcription"/>
    <property type="evidence" value="ECO:0007669"/>
    <property type="project" value="TreeGrafter"/>
</dbReference>
<dbReference type="Gene3D" id="3.30.70.2650">
    <property type="match status" value="1"/>
</dbReference>
<feature type="domain" description="Transcriptional repressor PaaX-like central Cas2-like" evidence="1">
    <location>
        <begin position="80"/>
        <end position="149"/>
    </location>
</feature>
<evidence type="ECO:0000259" key="1">
    <source>
        <dbReference type="Pfam" id="PF20803"/>
    </source>
</evidence>
<organism evidence="2 3">
    <name type="scientific">candidate division Kazan bacterium GW2011_GWB1_52_7</name>
    <dbReference type="NCBI Taxonomy" id="1620414"/>
    <lineage>
        <taxon>Bacteria</taxon>
        <taxon>Bacteria division Kazan-3B-28</taxon>
    </lineage>
</organism>
<protein>
    <recommendedName>
        <fullName evidence="1">Transcriptional repressor PaaX-like central Cas2-like domain-containing protein</fullName>
    </recommendedName>
</protein>
<dbReference type="AlphaFoldDB" id="A0A0G1X604"/>
<dbReference type="PANTHER" id="PTHR30319">
    <property type="entry name" value="PHENYLACETIC ACID REGULATOR-RELATED TRANSCRIPTIONAL REPRESSOR"/>
    <property type="match status" value="1"/>
</dbReference>
<dbReference type="EMBL" id="LCRB01000003">
    <property type="protein sequence ID" value="KKW26578.1"/>
    <property type="molecule type" value="Genomic_DNA"/>
</dbReference>